<feature type="chain" id="PRO_5001463902" evidence="1">
    <location>
        <begin position="27"/>
        <end position="360"/>
    </location>
</feature>
<accession>A0A011VQR7</accession>
<dbReference type="PANTHER" id="PTHR30024:SF42">
    <property type="entry name" value="ALIPHATIC SULFONATES-BINDING PROTEIN-RELATED"/>
    <property type="match status" value="1"/>
</dbReference>
<evidence type="ECO:0000313" key="3">
    <source>
        <dbReference type="EMBL" id="EXM37591.1"/>
    </source>
</evidence>
<dbReference type="PANTHER" id="PTHR30024">
    <property type="entry name" value="ALIPHATIC SULFONATES-BINDING PROTEIN-RELATED"/>
    <property type="match status" value="1"/>
</dbReference>
<organism evidence="3 4">
    <name type="scientific">Ruminococcus albus SY3</name>
    <dbReference type="NCBI Taxonomy" id="1341156"/>
    <lineage>
        <taxon>Bacteria</taxon>
        <taxon>Bacillati</taxon>
        <taxon>Bacillota</taxon>
        <taxon>Clostridia</taxon>
        <taxon>Eubacteriales</taxon>
        <taxon>Oscillospiraceae</taxon>
        <taxon>Ruminococcus</taxon>
    </lineage>
</organism>
<keyword evidence="1" id="KW-0732">Signal</keyword>
<evidence type="ECO:0000313" key="4">
    <source>
        <dbReference type="Proteomes" id="UP000021369"/>
    </source>
</evidence>
<dbReference type="AlphaFoldDB" id="A0A011VQR7"/>
<evidence type="ECO:0000256" key="1">
    <source>
        <dbReference type="SAM" id="SignalP"/>
    </source>
</evidence>
<dbReference type="SUPFAM" id="SSF53850">
    <property type="entry name" value="Periplasmic binding protein-like II"/>
    <property type="match status" value="1"/>
</dbReference>
<proteinExistence type="predicted"/>
<dbReference type="PROSITE" id="PS51257">
    <property type="entry name" value="PROKAR_LIPOPROTEIN"/>
    <property type="match status" value="1"/>
</dbReference>
<comment type="caution">
    <text evidence="3">The sequence shown here is derived from an EMBL/GenBank/DDBJ whole genome shotgun (WGS) entry which is preliminary data.</text>
</comment>
<dbReference type="PATRIC" id="fig|1341156.4.peg.3764"/>
<sequence length="360" mass="39268">MKKRVRKAIEVMIVASLLISTLTACGSSSGKKSSGSGVKKASVGTLEVAWFPSSIKSALTTVAYDQGYFEEEGVTVNCDVLLSTADSLTALSTGKVDVVPVGITLQLQFMAEGQDLIFFGGSAQEGGAIITKPENTEQFAELSGWAGKKWASARSYTGDNIIRAKLREIGIIPEQDIEIDYLNDDTSIVQAVSKGQVDVGYITADGVQTAKNFGLDLGIKVGDIDPCYPCCRQTTTSKVVQEKHDELVAYQRGLIRAYKLILNDHDNAIDIMVRQTGQTEEYVTEALYGDYASRYNPDPAKNRVVDYAAYLIGEGIIKDADISGNVNTEIFREALDQILKEYPDDPDYLALKEFSDKYDV</sequence>
<dbReference type="InterPro" id="IPR015168">
    <property type="entry name" value="SsuA/THI5"/>
</dbReference>
<dbReference type="EMBL" id="JEOB01000004">
    <property type="protein sequence ID" value="EXM37591.1"/>
    <property type="molecule type" value="Genomic_DNA"/>
</dbReference>
<dbReference type="RefSeq" id="WP_037289115.1">
    <property type="nucleotide sequence ID" value="NZ_JEOB01000004.1"/>
</dbReference>
<dbReference type="Gene3D" id="3.40.190.10">
    <property type="entry name" value="Periplasmic binding protein-like II"/>
    <property type="match status" value="2"/>
</dbReference>
<dbReference type="Proteomes" id="UP000021369">
    <property type="component" value="Unassembled WGS sequence"/>
</dbReference>
<dbReference type="OrthoDB" id="9815602at2"/>
<feature type="signal peptide" evidence="1">
    <location>
        <begin position="1"/>
        <end position="26"/>
    </location>
</feature>
<protein>
    <submittedName>
        <fullName evidence="3">Metal ABC transporter substrate-binding protein</fullName>
    </submittedName>
</protein>
<keyword evidence="4" id="KW-1185">Reference proteome</keyword>
<feature type="domain" description="SsuA/THI5-like" evidence="2">
    <location>
        <begin position="61"/>
        <end position="268"/>
    </location>
</feature>
<dbReference type="Pfam" id="PF09084">
    <property type="entry name" value="NMT1"/>
    <property type="match status" value="1"/>
</dbReference>
<reference evidence="3 4" key="1">
    <citation type="submission" date="2013-06" db="EMBL/GenBank/DDBJ databases">
        <title>Rumen cellulosomics: divergent fiber-degrading strategies revealed by comparative genome-wide analysis of six Ruminococcal strains.</title>
        <authorList>
            <person name="Dassa B."/>
            <person name="Borovok I."/>
            <person name="Lamed R."/>
            <person name="Flint H."/>
            <person name="Yeoman C.J."/>
            <person name="White B."/>
            <person name="Bayer E.A."/>
        </authorList>
    </citation>
    <scope>NUCLEOTIDE SEQUENCE [LARGE SCALE GENOMIC DNA]</scope>
    <source>
        <strain evidence="3 4">SY3</strain>
    </source>
</reference>
<gene>
    <name evidence="3" type="ORF">RASY3_13705</name>
</gene>
<evidence type="ECO:0000259" key="2">
    <source>
        <dbReference type="Pfam" id="PF09084"/>
    </source>
</evidence>
<name>A0A011VQR7_RUMAL</name>